<dbReference type="InterPro" id="IPR035906">
    <property type="entry name" value="MetI-like_sf"/>
</dbReference>
<dbReference type="Pfam" id="PF00528">
    <property type="entry name" value="BPD_transp_1"/>
    <property type="match status" value="1"/>
</dbReference>
<evidence type="ECO:0000259" key="8">
    <source>
        <dbReference type="PROSITE" id="PS50928"/>
    </source>
</evidence>
<protein>
    <submittedName>
        <fullName evidence="9">ABC transporter permease</fullName>
    </submittedName>
</protein>
<dbReference type="GO" id="GO:0005886">
    <property type="term" value="C:plasma membrane"/>
    <property type="evidence" value="ECO:0007669"/>
    <property type="project" value="UniProtKB-SubCell"/>
</dbReference>
<dbReference type="Pfam" id="PF19300">
    <property type="entry name" value="BPD_transp_1_N"/>
    <property type="match status" value="1"/>
</dbReference>
<dbReference type="Proteomes" id="UP000019489">
    <property type="component" value="Unassembled WGS sequence"/>
</dbReference>
<feature type="transmembrane region" description="Helical" evidence="7">
    <location>
        <begin position="258"/>
        <end position="280"/>
    </location>
</feature>
<evidence type="ECO:0000256" key="1">
    <source>
        <dbReference type="ARBA" id="ARBA00004651"/>
    </source>
</evidence>
<feature type="transmembrane region" description="Helical" evidence="7">
    <location>
        <begin position="200"/>
        <end position="221"/>
    </location>
</feature>
<proteinExistence type="inferred from homology"/>
<comment type="similarity">
    <text evidence="7">Belongs to the binding-protein-dependent transport system permease family.</text>
</comment>
<name>W9G720_9MICO</name>
<dbReference type="InterPro" id="IPR045621">
    <property type="entry name" value="BPD_transp_1_N"/>
</dbReference>
<accession>W9G720</accession>
<dbReference type="AlphaFoldDB" id="W9G720"/>
<dbReference type="InterPro" id="IPR000515">
    <property type="entry name" value="MetI-like"/>
</dbReference>
<dbReference type="PANTHER" id="PTHR43163:SF6">
    <property type="entry name" value="DIPEPTIDE TRANSPORT SYSTEM PERMEASE PROTEIN DPPB-RELATED"/>
    <property type="match status" value="1"/>
</dbReference>
<sequence length="338" mass="36518">MFAYVVRRIFVGVIMLFVMSLVTYLLFFAAPSDPARYTCGKNCSPELIEQNRKALGYDKPVLVQYGEFVKGVFVGREFPDDPELKKSAPETIASCPAPCLGYSPLQSATVTSLIAEAAPISISLAFMAFLMWMVFGISGGIIAALYKGRFADRALVGSALVVYSFPTFFIGLSLYIFVAIKWQLTPIPVYTPISEGGVGAWLSGLFLPSLTLALIYIAGYIRLTRAFVLESMGEDYIRTARAKGLPQRQIMGKHTMRAALTPIATVAGLDLGALLAGAIITETVFNYNGLGKLAVQAATTYDLPTTVGIVLVAAAFIITANIIVDVLYAVIDPRVKYS</sequence>
<keyword evidence="10" id="KW-1185">Reference proteome</keyword>
<dbReference type="STRING" id="1386089.N865_11680"/>
<dbReference type="CDD" id="cd06261">
    <property type="entry name" value="TM_PBP2"/>
    <property type="match status" value="1"/>
</dbReference>
<organism evidence="9 10">
    <name type="scientific">Intrasporangium oryzae NRRL B-24470</name>
    <dbReference type="NCBI Taxonomy" id="1386089"/>
    <lineage>
        <taxon>Bacteria</taxon>
        <taxon>Bacillati</taxon>
        <taxon>Actinomycetota</taxon>
        <taxon>Actinomycetes</taxon>
        <taxon>Micrococcales</taxon>
        <taxon>Intrasporangiaceae</taxon>
        <taxon>Intrasporangium</taxon>
    </lineage>
</organism>
<feature type="domain" description="ABC transmembrane type-1" evidence="8">
    <location>
        <begin position="118"/>
        <end position="328"/>
    </location>
</feature>
<keyword evidence="6 7" id="KW-0472">Membrane</keyword>
<feature type="transmembrane region" description="Helical" evidence="7">
    <location>
        <begin position="120"/>
        <end position="146"/>
    </location>
</feature>
<dbReference type="OrthoDB" id="5169641at2"/>
<comment type="subcellular location">
    <subcellularLocation>
        <location evidence="1 7">Cell membrane</location>
        <topology evidence="1 7">Multi-pass membrane protein</topology>
    </subcellularLocation>
</comment>
<feature type="transmembrane region" description="Helical" evidence="7">
    <location>
        <begin position="158"/>
        <end position="180"/>
    </location>
</feature>
<dbReference type="Gene3D" id="1.10.3720.10">
    <property type="entry name" value="MetI-like"/>
    <property type="match status" value="1"/>
</dbReference>
<keyword evidence="4 7" id="KW-0812">Transmembrane</keyword>
<keyword evidence="2 7" id="KW-0813">Transport</keyword>
<dbReference type="EMBL" id="AWSA01000028">
    <property type="protein sequence ID" value="EWT01072.1"/>
    <property type="molecule type" value="Genomic_DNA"/>
</dbReference>
<dbReference type="eggNOG" id="COG0601">
    <property type="taxonomic scope" value="Bacteria"/>
</dbReference>
<dbReference type="PROSITE" id="PS50928">
    <property type="entry name" value="ABC_TM1"/>
    <property type="match status" value="1"/>
</dbReference>
<feature type="transmembrane region" description="Helical" evidence="7">
    <location>
        <begin position="9"/>
        <end position="30"/>
    </location>
</feature>
<evidence type="ECO:0000256" key="5">
    <source>
        <dbReference type="ARBA" id="ARBA00022989"/>
    </source>
</evidence>
<evidence type="ECO:0000256" key="3">
    <source>
        <dbReference type="ARBA" id="ARBA00022475"/>
    </source>
</evidence>
<dbReference type="SUPFAM" id="SSF161098">
    <property type="entry name" value="MetI-like"/>
    <property type="match status" value="1"/>
</dbReference>
<gene>
    <name evidence="9" type="ORF">N865_11680</name>
</gene>
<evidence type="ECO:0000256" key="2">
    <source>
        <dbReference type="ARBA" id="ARBA00022448"/>
    </source>
</evidence>
<evidence type="ECO:0000256" key="4">
    <source>
        <dbReference type="ARBA" id="ARBA00022692"/>
    </source>
</evidence>
<evidence type="ECO:0000313" key="9">
    <source>
        <dbReference type="EMBL" id="EWT01072.1"/>
    </source>
</evidence>
<feature type="transmembrane region" description="Helical" evidence="7">
    <location>
        <begin position="309"/>
        <end position="331"/>
    </location>
</feature>
<evidence type="ECO:0000256" key="7">
    <source>
        <dbReference type="RuleBase" id="RU363032"/>
    </source>
</evidence>
<dbReference type="RefSeq" id="WP_034806854.1">
    <property type="nucleotide sequence ID" value="NZ_AWSA01000028.1"/>
</dbReference>
<dbReference type="PANTHER" id="PTHR43163">
    <property type="entry name" value="DIPEPTIDE TRANSPORT SYSTEM PERMEASE PROTEIN DPPB-RELATED"/>
    <property type="match status" value="1"/>
</dbReference>
<evidence type="ECO:0000313" key="10">
    <source>
        <dbReference type="Proteomes" id="UP000019489"/>
    </source>
</evidence>
<keyword evidence="5 7" id="KW-1133">Transmembrane helix</keyword>
<comment type="caution">
    <text evidence="9">The sequence shown here is derived from an EMBL/GenBank/DDBJ whole genome shotgun (WGS) entry which is preliminary data.</text>
</comment>
<dbReference type="PATRIC" id="fig|1386089.3.peg.2671"/>
<reference evidence="9 10" key="1">
    <citation type="submission" date="2013-08" db="EMBL/GenBank/DDBJ databases">
        <title>Intrasporangium oryzae NRRL B-24470.</title>
        <authorList>
            <person name="Liu H."/>
            <person name="Wang G."/>
        </authorList>
    </citation>
    <scope>NUCLEOTIDE SEQUENCE [LARGE SCALE GENOMIC DNA]</scope>
    <source>
        <strain evidence="9 10">NRRL B-24470</strain>
    </source>
</reference>
<evidence type="ECO:0000256" key="6">
    <source>
        <dbReference type="ARBA" id="ARBA00023136"/>
    </source>
</evidence>
<keyword evidence="3" id="KW-1003">Cell membrane</keyword>
<dbReference type="GO" id="GO:0055085">
    <property type="term" value="P:transmembrane transport"/>
    <property type="evidence" value="ECO:0007669"/>
    <property type="project" value="InterPro"/>
</dbReference>